<comment type="caution">
    <text evidence="3">The sequence shown here is derived from an EMBL/GenBank/DDBJ whole genome shotgun (WGS) entry which is preliminary data.</text>
</comment>
<feature type="transmembrane region" description="Helical" evidence="2">
    <location>
        <begin position="84"/>
        <end position="103"/>
    </location>
</feature>
<evidence type="ECO:0000313" key="3">
    <source>
        <dbReference type="EMBL" id="KAL0476286.1"/>
    </source>
</evidence>
<evidence type="ECO:0000256" key="2">
    <source>
        <dbReference type="SAM" id="Phobius"/>
    </source>
</evidence>
<keyword evidence="2" id="KW-0812">Transmembrane</keyword>
<reference evidence="3 4" key="1">
    <citation type="submission" date="2024-03" db="EMBL/GenBank/DDBJ databases">
        <title>The Acrasis kona genome and developmental transcriptomes reveal deep origins of eukaryotic multicellular pathways.</title>
        <authorList>
            <person name="Sheikh S."/>
            <person name="Fu C.-J."/>
            <person name="Brown M.W."/>
            <person name="Baldauf S.L."/>
        </authorList>
    </citation>
    <scope>NUCLEOTIDE SEQUENCE [LARGE SCALE GENOMIC DNA]</scope>
    <source>
        <strain evidence="3 4">ATCC MYA-3509</strain>
    </source>
</reference>
<feature type="region of interest" description="Disordered" evidence="1">
    <location>
        <begin position="38"/>
        <end position="57"/>
    </location>
</feature>
<dbReference type="EMBL" id="JAOPGA020000002">
    <property type="protein sequence ID" value="KAL0476286.1"/>
    <property type="molecule type" value="Genomic_DNA"/>
</dbReference>
<protein>
    <submittedName>
        <fullName evidence="3">Di-/tripeptide transporter</fullName>
    </submittedName>
</protein>
<evidence type="ECO:0000256" key="1">
    <source>
        <dbReference type="SAM" id="MobiDB-lite"/>
    </source>
</evidence>
<name>A0AAW2YH36_9EUKA</name>
<evidence type="ECO:0000313" key="4">
    <source>
        <dbReference type="Proteomes" id="UP001431209"/>
    </source>
</evidence>
<proteinExistence type="predicted"/>
<keyword evidence="2" id="KW-1133">Transmembrane helix</keyword>
<dbReference type="AlphaFoldDB" id="A0AAW2YH36"/>
<dbReference type="Proteomes" id="UP001431209">
    <property type="component" value="Unassembled WGS sequence"/>
</dbReference>
<feature type="transmembrane region" description="Helical" evidence="2">
    <location>
        <begin position="123"/>
        <end position="141"/>
    </location>
</feature>
<keyword evidence="4" id="KW-1185">Reference proteome</keyword>
<gene>
    <name evidence="3" type="ORF">AKO1_010885</name>
</gene>
<feature type="non-terminal residue" evidence="3">
    <location>
        <position position="147"/>
    </location>
</feature>
<accession>A0AAW2YH36</accession>
<organism evidence="3 4">
    <name type="scientific">Acrasis kona</name>
    <dbReference type="NCBI Taxonomy" id="1008807"/>
    <lineage>
        <taxon>Eukaryota</taxon>
        <taxon>Discoba</taxon>
        <taxon>Heterolobosea</taxon>
        <taxon>Tetramitia</taxon>
        <taxon>Eutetramitia</taxon>
        <taxon>Acrasidae</taxon>
        <taxon>Acrasis</taxon>
    </lineage>
</organism>
<sequence length="147" mass="17325">MAHRFIGSEDESNMLESRLRRQREEDLRSQTSNVDRFHKLSRGTSHHDNDDTINEDLQQDDTQIELEPFLLFRGTEEQQEEDRISVLLFIGILVPPVWVWCYFKSRSSTSEKARRLGKISLGLFLSFLLVFSLLIFMMLFLKGTNKR</sequence>
<keyword evidence="2" id="KW-0472">Membrane</keyword>